<dbReference type="GO" id="GO:0003723">
    <property type="term" value="F:RNA binding"/>
    <property type="evidence" value="ECO:0007669"/>
    <property type="project" value="TreeGrafter"/>
</dbReference>
<dbReference type="PROSITE" id="PS01136">
    <property type="entry name" value="UPF0034"/>
    <property type="match status" value="1"/>
</dbReference>
<dbReference type="InterPro" id="IPR018517">
    <property type="entry name" value="tRNA_hU_synthase_CS"/>
</dbReference>
<keyword evidence="2 7" id="KW-0285">Flavoprotein</keyword>
<dbReference type="Pfam" id="PF01207">
    <property type="entry name" value="Dus"/>
    <property type="match status" value="1"/>
</dbReference>
<evidence type="ECO:0000256" key="7">
    <source>
        <dbReference type="PIRNR" id="PIRNR006621"/>
    </source>
</evidence>
<evidence type="ECO:0000256" key="1">
    <source>
        <dbReference type="ARBA" id="ARBA00001917"/>
    </source>
</evidence>
<dbReference type="GO" id="GO:0017150">
    <property type="term" value="F:tRNA dihydrouridine synthase activity"/>
    <property type="evidence" value="ECO:0007669"/>
    <property type="project" value="InterPro"/>
</dbReference>
<gene>
    <name evidence="11" type="ORF">SAMN04487759_12215</name>
</gene>
<feature type="binding site" evidence="9">
    <location>
        <position position="135"/>
    </location>
    <ligand>
        <name>FMN</name>
        <dbReference type="ChEBI" id="CHEBI:58210"/>
    </ligand>
</feature>
<dbReference type="eggNOG" id="COG0042">
    <property type="taxonomic scope" value="Bacteria"/>
</dbReference>
<dbReference type="PANTHER" id="PTHR45846">
    <property type="entry name" value="TRNA-DIHYDROURIDINE(47) SYNTHASE [NAD(P)(+)]-LIKE"/>
    <property type="match status" value="1"/>
</dbReference>
<evidence type="ECO:0000313" key="11">
    <source>
        <dbReference type="EMBL" id="SDW56818.1"/>
    </source>
</evidence>
<dbReference type="Proteomes" id="UP000182429">
    <property type="component" value="Unassembled WGS sequence"/>
</dbReference>
<comment type="function">
    <text evidence="7">Catalyzes the synthesis of 5,6-dihydrouridine (D), a modified base found in the D-loop of most tRNAs, via the reduction of the C5-C6 double bond in target uridines.</text>
</comment>
<dbReference type="EC" id="1.3.1.-" evidence="7"/>
<keyword evidence="3 7" id="KW-0288">FMN</keyword>
<dbReference type="AlphaFoldDB" id="A0A1H2ULI8"/>
<comment type="similarity">
    <text evidence="7">Belongs to the dus family.</text>
</comment>
<feature type="active site" description="Proton donor" evidence="8">
    <location>
        <position position="94"/>
    </location>
</feature>
<dbReference type="GO" id="GO:0050660">
    <property type="term" value="F:flavin adenine dinucleotide binding"/>
    <property type="evidence" value="ECO:0007669"/>
    <property type="project" value="InterPro"/>
</dbReference>
<evidence type="ECO:0000256" key="2">
    <source>
        <dbReference type="ARBA" id="ARBA00022630"/>
    </source>
</evidence>
<keyword evidence="9" id="KW-0547">Nucleotide-binding</keyword>
<sequence>MKFDFAPMEGITGYTYRNAHKSHFTGIDRYYTPFLVANQNLKLKNKERNDIAPMHNQDIHIIPQILSNKAGECLWAIKECYQLGYDEVNINLGCPSPTVVTKGKGAGMLKDLDQLDMFLDELFTLLHLDIKVSIKTRIGVEDDSQAERLISIFNKYPISELIIHPRVQKDFYKKPVHLDTFEKMLKKSKHPVTYNGNILDEDDYHQFIERFPEVERIMLGRGMIANPAFARELLTHESLTKEEFLSFHHDLLSGYQERIGGDKNVLFKMKELWYYFESLFYVDKKSLKAVRKAKTCKDYKEAVEQLVSSCAINNELHKDMHFR</sequence>
<dbReference type="PANTHER" id="PTHR45846:SF1">
    <property type="entry name" value="TRNA-DIHYDROURIDINE(47) SYNTHASE [NAD(P)(+)]-LIKE"/>
    <property type="match status" value="1"/>
</dbReference>
<evidence type="ECO:0000313" key="12">
    <source>
        <dbReference type="Proteomes" id="UP000182429"/>
    </source>
</evidence>
<dbReference type="STRING" id="1630.SAMN05216514_10545"/>
<evidence type="ECO:0000259" key="10">
    <source>
        <dbReference type="Pfam" id="PF01207"/>
    </source>
</evidence>
<dbReference type="PIRSF" id="PIRSF006621">
    <property type="entry name" value="Dus"/>
    <property type="match status" value="1"/>
</dbReference>
<proteinExistence type="inferred from homology"/>
<reference evidence="11 12" key="1">
    <citation type="submission" date="2016-10" db="EMBL/GenBank/DDBJ databases">
        <authorList>
            <person name="de Groot N.N."/>
        </authorList>
    </citation>
    <scope>NUCLEOTIDE SEQUENCE [LARGE SCALE GENOMIC DNA]</scope>
    <source>
        <strain evidence="11 12">S3b</strain>
    </source>
</reference>
<feature type="domain" description="DUS-like FMN-binding" evidence="10">
    <location>
        <begin position="5"/>
        <end position="281"/>
    </location>
</feature>
<evidence type="ECO:0000256" key="5">
    <source>
        <dbReference type="ARBA" id="ARBA00022857"/>
    </source>
</evidence>
<feature type="binding site" evidence="9">
    <location>
        <begin position="220"/>
        <end position="221"/>
    </location>
    <ligand>
        <name>FMN</name>
        <dbReference type="ChEBI" id="CHEBI:58210"/>
    </ligand>
</feature>
<keyword evidence="6 7" id="KW-0560">Oxidoreductase</keyword>
<feature type="binding site" evidence="9">
    <location>
        <position position="64"/>
    </location>
    <ligand>
        <name>FMN</name>
        <dbReference type="ChEBI" id="CHEBI:58210"/>
    </ligand>
</feature>
<dbReference type="CDD" id="cd02801">
    <property type="entry name" value="DUS_like_FMN"/>
    <property type="match status" value="1"/>
</dbReference>
<evidence type="ECO:0000256" key="3">
    <source>
        <dbReference type="ARBA" id="ARBA00022643"/>
    </source>
</evidence>
<comment type="cofactor">
    <cofactor evidence="1 7 9">
        <name>FMN</name>
        <dbReference type="ChEBI" id="CHEBI:58210"/>
    </cofactor>
</comment>
<feature type="binding site" evidence="9">
    <location>
        <position position="164"/>
    </location>
    <ligand>
        <name>FMN</name>
        <dbReference type="ChEBI" id="CHEBI:58210"/>
    </ligand>
</feature>
<evidence type="ECO:0000256" key="8">
    <source>
        <dbReference type="PIRSR" id="PIRSR006621-1"/>
    </source>
</evidence>
<evidence type="ECO:0000256" key="6">
    <source>
        <dbReference type="ARBA" id="ARBA00023002"/>
    </source>
</evidence>
<keyword evidence="5" id="KW-0521">NADP</keyword>
<evidence type="ECO:0000256" key="4">
    <source>
        <dbReference type="ARBA" id="ARBA00022694"/>
    </source>
</evidence>
<organism evidence="11 12">
    <name type="scientific">Kandleria vitulina</name>
    <dbReference type="NCBI Taxonomy" id="1630"/>
    <lineage>
        <taxon>Bacteria</taxon>
        <taxon>Bacillati</taxon>
        <taxon>Bacillota</taxon>
        <taxon>Erysipelotrichia</taxon>
        <taxon>Erysipelotrichales</taxon>
        <taxon>Coprobacillaceae</taxon>
        <taxon>Kandleria</taxon>
    </lineage>
</organism>
<protein>
    <recommendedName>
        <fullName evidence="7">tRNA-dihydrouridine synthase</fullName>
        <ecNumber evidence="7">1.3.1.-</ecNumber>
    </recommendedName>
</protein>
<dbReference type="InterPro" id="IPR035587">
    <property type="entry name" value="DUS-like_FMN-bd"/>
</dbReference>
<dbReference type="SUPFAM" id="SSF51395">
    <property type="entry name" value="FMN-linked oxidoreductases"/>
    <property type="match status" value="1"/>
</dbReference>
<accession>A0A1H2ULI8</accession>
<dbReference type="InterPro" id="IPR001269">
    <property type="entry name" value="DUS_fam"/>
</dbReference>
<dbReference type="RefSeq" id="WP_074686653.1">
    <property type="nucleotide sequence ID" value="NZ_FNNF01000022.1"/>
</dbReference>
<dbReference type="InterPro" id="IPR013785">
    <property type="entry name" value="Aldolase_TIM"/>
</dbReference>
<name>A0A1H2ULI8_9FIRM</name>
<dbReference type="OrthoDB" id="9764501at2"/>
<evidence type="ECO:0000256" key="9">
    <source>
        <dbReference type="PIRSR" id="PIRSR006621-2"/>
    </source>
</evidence>
<keyword evidence="4 7" id="KW-0819">tRNA processing</keyword>
<dbReference type="EMBL" id="FNNF01000022">
    <property type="protein sequence ID" value="SDW56818.1"/>
    <property type="molecule type" value="Genomic_DNA"/>
</dbReference>
<dbReference type="Gene3D" id="3.20.20.70">
    <property type="entry name" value="Aldolase class I"/>
    <property type="match status" value="1"/>
</dbReference>